<comment type="caution">
    <text evidence="3">The sequence shown here is derived from an EMBL/GenBank/DDBJ whole genome shotgun (WGS) entry which is preliminary data.</text>
</comment>
<feature type="compositionally biased region" description="Basic and acidic residues" evidence="1">
    <location>
        <begin position="15"/>
        <end position="24"/>
    </location>
</feature>
<feature type="domain" description="RNase H type-1" evidence="2">
    <location>
        <begin position="113"/>
        <end position="170"/>
    </location>
</feature>
<evidence type="ECO:0000313" key="3">
    <source>
        <dbReference type="EMBL" id="MCE3216505.1"/>
    </source>
</evidence>
<dbReference type="EMBL" id="JACEIK010013418">
    <property type="protein sequence ID" value="MCE3216505.1"/>
    <property type="molecule type" value="Genomic_DNA"/>
</dbReference>
<gene>
    <name evidence="3" type="ORF">HAX54_006722</name>
</gene>
<accession>A0ABS8WU92</accession>
<organism evidence="3 4">
    <name type="scientific">Datura stramonium</name>
    <name type="common">Jimsonweed</name>
    <name type="synonym">Common thornapple</name>
    <dbReference type="NCBI Taxonomy" id="4076"/>
    <lineage>
        <taxon>Eukaryota</taxon>
        <taxon>Viridiplantae</taxon>
        <taxon>Streptophyta</taxon>
        <taxon>Embryophyta</taxon>
        <taxon>Tracheophyta</taxon>
        <taxon>Spermatophyta</taxon>
        <taxon>Magnoliopsida</taxon>
        <taxon>eudicotyledons</taxon>
        <taxon>Gunneridae</taxon>
        <taxon>Pentapetalae</taxon>
        <taxon>asterids</taxon>
        <taxon>lamiids</taxon>
        <taxon>Solanales</taxon>
        <taxon>Solanaceae</taxon>
        <taxon>Solanoideae</taxon>
        <taxon>Datureae</taxon>
        <taxon>Datura</taxon>
    </lineage>
</organism>
<proteinExistence type="predicted"/>
<dbReference type="PANTHER" id="PTHR35218">
    <property type="entry name" value="RNASE H DOMAIN-CONTAINING PROTEIN"/>
    <property type="match status" value="1"/>
</dbReference>
<dbReference type="Pfam" id="PF13456">
    <property type="entry name" value="RVT_3"/>
    <property type="match status" value="1"/>
</dbReference>
<protein>
    <recommendedName>
        <fullName evidence="2">RNase H type-1 domain-containing protein</fullName>
    </recommendedName>
</protein>
<name>A0ABS8WU92_DATST</name>
<evidence type="ECO:0000313" key="4">
    <source>
        <dbReference type="Proteomes" id="UP000823775"/>
    </source>
</evidence>
<feature type="region of interest" description="Disordered" evidence="1">
    <location>
        <begin position="1"/>
        <end position="65"/>
    </location>
</feature>
<evidence type="ECO:0000256" key="1">
    <source>
        <dbReference type="SAM" id="MobiDB-lite"/>
    </source>
</evidence>
<reference evidence="3 4" key="1">
    <citation type="journal article" date="2021" name="BMC Genomics">
        <title>Datura genome reveals duplications of psychoactive alkaloid biosynthetic genes and high mutation rate following tissue culture.</title>
        <authorList>
            <person name="Rajewski A."/>
            <person name="Carter-House D."/>
            <person name="Stajich J."/>
            <person name="Litt A."/>
        </authorList>
    </citation>
    <scope>NUCLEOTIDE SEQUENCE [LARGE SCALE GENOMIC DNA]</scope>
    <source>
        <strain evidence="3">AR-01</strain>
    </source>
</reference>
<feature type="compositionally biased region" description="Basic and acidic residues" evidence="1">
    <location>
        <begin position="33"/>
        <end position="53"/>
    </location>
</feature>
<feature type="non-terminal residue" evidence="3">
    <location>
        <position position="1"/>
    </location>
</feature>
<dbReference type="InterPro" id="IPR002156">
    <property type="entry name" value="RNaseH_domain"/>
</dbReference>
<evidence type="ECO:0000259" key="2">
    <source>
        <dbReference type="Pfam" id="PF13456"/>
    </source>
</evidence>
<dbReference type="Proteomes" id="UP000823775">
    <property type="component" value="Unassembled WGS sequence"/>
</dbReference>
<dbReference type="PANTHER" id="PTHR35218:SF9">
    <property type="entry name" value="ENDONUCLEASE_EXONUCLEASE_PHOSPHATASE DOMAIN-CONTAINING PROTEIN"/>
    <property type="match status" value="1"/>
</dbReference>
<keyword evidence="4" id="KW-1185">Reference proteome</keyword>
<sequence>AGSSRTSSVLYHGHQWGEHNDNHTKCKLPGPTDNKRDEPGNAKLHESSKDNIHTRATGPNSSFGISSLEQCSSEIRGSDSPHHEAKPDSYKTWMENHAALCDELGFNDLWEVPGQGKSGGIVLLWNTNLVTLTYLRQSEQELHATIQGLQLALDDNYVPIEVESDSVEVIVEEIGGSNYPA</sequence>